<dbReference type="PANTHER" id="PTHR35666:SF1">
    <property type="entry name" value="SIMILAR TO RIKEN CDNA 4921536K21"/>
    <property type="match status" value="1"/>
</dbReference>
<sequence length="163" mass="17730">MTQPTKPLVTWDLGSSTIYGTAPQATTSSAATSNYQLGSNYQRDRLGRRQDIGVGGQPQVCFPRPRTAQQPVLFRCGPHAQSVRQTLGPAREPELFETGASLSRTPALFPTPGQSIPRSPGPQLLPSLNLWIPWSPNSVAPESRENLESPFPVHIFSESVPAR</sequence>
<evidence type="ECO:0000313" key="1">
    <source>
        <dbReference type="Ensembl" id="ENSMMUP00000080180.1"/>
    </source>
</evidence>
<dbReference type="InterPro" id="IPR038935">
    <property type="entry name" value="C5orf52"/>
</dbReference>
<proteinExistence type="predicted"/>
<dbReference type="InParanoid" id="A0A5F8ATE8"/>
<protein>
    <submittedName>
        <fullName evidence="1">Uncharacterized protein</fullName>
    </submittedName>
</protein>
<dbReference type="Proteomes" id="UP000006718">
    <property type="component" value="Chromosome 6"/>
</dbReference>
<reference evidence="1" key="2">
    <citation type="submission" date="2019-01" db="EMBL/GenBank/DDBJ databases">
        <authorList>
            <person name="Graves T."/>
            <person name="Eichler E.E."/>
            <person name="Wilson R.K."/>
        </authorList>
    </citation>
    <scope>NUCLEOTIDE SEQUENCE [LARGE SCALE GENOMIC DNA]</scope>
    <source>
        <strain evidence="1">17573</strain>
    </source>
</reference>
<evidence type="ECO:0000313" key="2">
    <source>
        <dbReference type="Proteomes" id="UP000006718"/>
    </source>
</evidence>
<dbReference type="PANTHER" id="PTHR35666">
    <property type="entry name" value="SIMILAR TO RIKEN CDNA 4921536K21"/>
    <property type="match status" value="1"/>
</dbReference>
<organism evidence="1 2">
    <name type="scientific">Macaca mulatta</name>
    <name type="common">Rhesus macaque</name>
    <dbReference type="NCBI Taxonomy" id="9544"/>
    <lineage>
        <taxon>Eukaryota</taxon>
        <taxon>Metazoa</taxon>
        <taxon>Chordata</taxon>
        <taxon>Craniata</taxon>
        <taxon>Vertebrata</taxon>
        <taxon>Euteleostomi</taxon>
        <taxon>Mammalia</taxon>
        <taxon>Eutheria</taxon>
        <taxon>Euarchontoglires</taxon>
        <taxon>Primates</taxon>
        <taxon>Haplorrhini</taxon>
        <taxon>Catarrhini</taxon>
        <taxon>Cercopithecidae</taxon>
        <taxon>Cercopithecinae</taxon>
        <taxon>Macaca</taxon>
    </lineage>
</organism>
<dbReference type="VEuPathDB" id="HostDB:ENSMMUG00000060179"/>
<dbReference type="Pfam" id="PF17666">
    <property type="entry name" value="DUF5528"/>
    <property type="match status" value="1"/>
</dbReference>
<dbReference type="Ensembl" id="ENSMMUT00000095046.1">
    <property type="protein sequence ID" value="ENSMMUP00000080180.1"/>
    <property type="gene ID" value="ENSMMUG00000060179.1"/>
</dbReference>
<dbReference type="AlphaFoldDB" id="A0A5F8ATE8"/>
<reference evidence="1" key="4">
    <citation type="submission" date="2025-09" db="UniProtKB">
        <authorList>
            <consortium name="Ensembl"/>
        </authorList>
    </citation>
    <scope>IDENTIFICATION</scope>
    <source>
        <strain evidence="1">17573</strain>
    </source>
</reference>
<dbReference type="Bgee" id="ENSMMUG00000060179">
    <property type="expression patterns" value="Expressed in spermatid and 5 other cell types or tissues"/>
</dbReference>
<dbReference type="GeneTree" id="ENSGT01030000240088"/>
<name>A0A5F8ATE8_MACMU</name>
<reference evidence="1" key="3">
    <citation type="submission" date="2025-08" db="UniProtKB">
        <authorList>
            <consortium name="Ensembl"/>
        </authorList>
    </citation>
    <scope>IDENTIFICATION</scope>
    <source>
        <strain evidence="1">17573</strain>
    </source>
</reference>
<keyword evidence="2" id="KW-1185">Reference proteome</keyword>
<reference evidence="2" key="1">
    <citation type="journal article" date="2007" name="Science">
        <title>Evolutionary and biomedical insights from the rhesus macaque genome.</title>
        <authorList>
            <person name="Gibbs R.A."/>
            <person name="Rogers J."/>
            <person name="Katze M.G."/>
            <person name="Bumgarner R."/>
            <person name="Weinstock G.M."/>
            <person name="Mardis E.R."/>
            <person name="Remington K.A."/>
            <person name="Strausberg R.L."/>
            <person name="Venter J.C."/>
            <person name="Wilson R.K."/>
            <person name="Batzer M.A."/>
            <person name="Bustamante C.D."/>
            <person name="Eichler E.E."/>
            <person name="Hahn M.W."/>
            <person name="Hardison R.C."/>
            <person name="Makova K.D."/>
            <person name="Miller W."/>
            <person name="Milosavljevic A."/>
            <person name="Palermo R.E."/>
            <person name="Siepel A."/>
            <person name="Sikela J.M."/>
            <person name="Attaway T."/>
            <person name="Bell S."/>
            <person name="Bernard K.E."/>
            <person name="Buhay C.J."/>
            <person name="Chandrabose M.N."/>
            <person name="Dao M."/>
            <person name="Davis C."/>
            <person name="Delehaunty K.D."/>
            <person name="Ding Y."/>
            <person name="Dinh H.H."/>
            <person name="Dugan-Rocha S."/>
            <person name="Fulton L.A."/>
            <person name="Gabisi R.A."/>
            <person name="Garner T.T."/>
            <person name="Godfrey J."/>
            <person name="Hawes A.C."/>
            <person name="Hernandez J."/>
            <person name="Hines S."/>
            <person name="Holder M."/>
            <person name="Hume J."/>
            <person name="Jhangiani S.N."/>
            <person name="Joshi V."/>
            <person name="Khan Z.M."/>
            <person name="Kirkness E.F."/>
            <person name="Cree A."/>
            <person name="Fowler R.G."/>
            <person name="Lee S."/>
            <person name="Lewis L.R."/>
            <person name="Li Z."/>
            <person name="Liu Y.-S."/>
            <person name="Moore S.M."/>
            <person name="Muzny D."/>
            <person name="Nazareth L.V."/>
            <person name="Ngo D.N."/>
            <person name="Okwuonu G.O."/>
            <person name="Pai G."/>
            <person name="Parker D."/>
            <person name="Paul H.A."/>
            <person name="Pfannkoch C."/>
            <person name="Pohl C.S."/>
            <person name="Rogers Y.-H.C."/>
            <person name="Ruiz S.J."/>
            <person name="Sabo A."/>
            <person name="Santibanez J."/>
            <person name="Schneider B.W."/>
            <person name="Smith S.M."/>
            <person name="Sodergren E."/>
            <person name="Svatek A.F."/>
            <person name="Utterback T.R."/>
            <person name="Vattathil S."/>
            <person name="Warren W."/>
            <person name="White C.S."/>
            <person name="Chinwalla A.T."/>
            <person name="Feng Y."/>
            <person name="Halpern A.L."/>
            <person name="Hillier L.W."/>
            <person name="Huang X."/>
            <person name="Minx P."/>
            <person name="Nelson J.O."/>
            <person name="Pepin K.H."/>
            <person name="Qin X."/>
            <person name="Sutton G.G."/>
            <person name="Venter E."/>
            <person name="Walenz B.P."/>
            <person name="Wallis J.W."/>
            <person name="Worley K.C."/>
            <person name="Yang S.-P."/>
            <person name="Jones S.M."/>
            <person name="Marra M.A."/>
            <person name="Rocchi M."/>
            <person name="Schein J.E."/>
            <person name="Baertsch R."/>
            <person name="Clarke L."/>
            <person name="Csuros M."/>
            <person name="Glasscock J."/>
            <person name="Harris R.A."/>
            <person name="Havlak P."/>
            <person name="Jackson A.R."/>
            <person name="Jiang H."/>
            <person name="Liu Y."/>
            <person name="Messina D.N."/>
            <person name="Shen Y."/>
            <person name="Song H.X.-Z."/>
            <person name="Wylie T."/>
            <person name="Zhang L."/>
            <person name="Birney E."/>
            <person name="Han K."/>
            <person name="Konkel M.K."/>
            <person name="Lee J."/>
            <person name="Smit A.F.A."/>
            <person name="Ullmer B."/>
            <person name="Wang H."/>
            <person name="Xing J."/>
            <person name="Burhans R."/>
            <person name="Cheng Z."/>
            <person name="Karro J.E."/>
            <person name="Ma J."/>
            <person name="Raney B."/>
            <person name="She X."/>
            <person name="Cox M.J."/>
            <person name="Demuth J.P."/>
            <person name="Dumas L.J."/>
            <person name="Han S.-G."/>
            <person name="Hopkins J."/>
            <person name="Karimpour-Fard A."/>
            <person name="Kim Y.H."/>
            <person name="Pollack J.R."/>
            <person name="Vinar T."/>
            <person name="Addo-Quaye C."/>
            <person name="Degenhardt J."/>
            <person name="Denby A."/>
            <person name="Hubisz M.J."/>
            <person name="Indap A."/>
            <person name="Kosiol C."/>
            <person name="Lahn B.T."/>
            <person name="Lawson H.A."/>
            <person name="Marklein A."/>
            <person name="Nielsen R."/>
            <person name="Vallender E.J."/>
            <person name="Clark A.G."/>
            <person name="Ferguson B."/>
            <person name="Hernandez R.D."/>
            <person name="Hirani K."/>
            <person name="Kehrer-Sawatzki H."/>
            <person name="Kolb J."/>
            <person name="Patil S."/>
            <person name="Pu L.-L."/>
            <person name="Ren Y."/>
            <person name="Smith D.G."/>
            <person name="Wheeler D.A."/>
            <person name="Schenck I."/>
            <person name="Ball E.V."/>
            <person name="Chen R."/>
            <person name="Cooper D.N."/>
            <person name="Giardine B."/>
            <person name="Hsu F."/>
            <person name="Kent W.J."/>
            <person name="Lesk A."/>
            <person name="Nelson D.L."/>
            <person name="O'brien W.E."/>
            <person name="Pruefer K."/>
            <person name="Stenson P.D."/>
            <person name="Wallace J.C."/>
            <person name="Ke H."/>
            <person name="Liu X.-M."/>
            <person name="Wang P."/>
            <person name="Xiang A.P."/>
            <person name="Yang F."/>
            <person name="Barber G.P."/>
            <person name="Haussler D."/>
            <person name="Karolchik D."/>
            <person name="Kern A.D."/>
            <person name="Kuhn R.M."/>
            <person name="Smith K.E."/>
            <person name="Zwieg A.S."/>
        </authorList>
    </citation>
    <scope>NUCLEOTIDE SEQUENCE [LARGE SCALE GENOMIC DNA]</scope>
    <source>
        <strain evidence="2">17573</strain>
    </source>
</reference>
<dbReference type="PaxDb" id="9544-ENSMMUP00000002990"/>
<accession>A0A5F8ATE8</accession>